<name>A0A917HFP5_9BACT</name>
<feature type="transmembrane region" description="Helical" evidence="1">
    <location>
        <begin position="12"/>
        <end position="31"/>
    </location>
</feature>
<comment type="caution">
    <text evidence="2">The sequence shown here is derived from an EMBL/GenBank/DDBJ whole genome shotgun (WGS) entry which is preliminary data.</text>
</comment>
<gene>
    <name evidence="2" type="ORF">GCM10011585_20520</name>
</gene>
<reference evidence="2" key="2">
    <citation type="submission" date="2020-09" db="EMBL/GenBank/DDBJ databases">
        <authorList>
            <person name="Sun Q."/>
            <person name="Zhou Y."/>
        </authorList>
    </citation>
    <scope>NUCLEOTIDE SEQUENCE</scope>
    <source>
        <strain evidence="2">CGMCC 1.12997</strain>
    </source>
</reference>
<dbReference type="RefSeq" id="WP_188554035.1">
    <property type="nucleotide sequence ID" value="NZ_BMGT01000002.1"/>
</dbReference>
<sequence>MMKMGAEDKKKLGILAIVGVFALGAIVYMYSELSTPDVARPVTTTVAAPVPVRVQPKAGEARNVGTAATHLDPTLHMKAMLVTEALVYTGSGRNIFSANSVPTVVIPKAIAPARPKGPVVPAAPLGPPPPPPIDLKFFGTATSAQGVRRAFLLHGEDVFLASPGDIVQRRYKVGTISANSIVIEDLTDNNTQTLPLIVH</sequence>
<dbReference type="EMBL" id="BMGT01000002">
    <property type="protein sequence ID" value="GGG77319.1"/>
    <property type="molecule type" value="Genomic_DNA"/>
</dbReference>
<evidence type="ECO:0000313" key="3">
    <source>
        <dbReference type="Proteomes" id="UP000647241"/>
    </source>
</evidence>
<evidence type="ECO:0000313" key="2">
    <source>
        <dbReference type="EMBL" id="GGG77319.1"/>
    </source>
</evidence>
<accession>A0A917HFP5</accession>
<keyword evidence="1" id="KW-1133">Transmembrane helix</keyword>
<keyword evidence="1" id="KW-0472">Membrane</keyword>
<dbReference type="AlphaFoldDB" id="A0A917HFP5"/>
<proteinExistence type="predicted"/>
<keyword evidence="1" id="KW-0812">Transmembrane</keyword>
<protein>
    <submittedName>
        <fullName evidence="2">Uncharacterized protein</fullName>
    </submittedName>
</protein>
<organism evidence="2 3">
    <name type="scientific">Edaphobacter dinghuensis</name>
    <dbReference type="NCBI Taxonomy" id="1560005"/>
    <lineage>
        <taxon>Bacteria</taxon>
        <taxon>Pseudomonadati</taxon>
        <taxon>Acidobacteriota</taxon>
        <taxon>Terriglobia</taxon>
        <taxon>Terriglobales</taxon>
        <taxon>Acidobacteriaceae</taxon>
        <taxon>Edaphobacter</taxon>
    </lineage>
</organism>
<keyword evidence="3" id="KW-1185">Reference proteome</keyword>
<evidence type="ECO:0000256" key="1">
    <source>
        <dbReference type="SAM" id="Phobius"/>
    </source>
</evidence>
<dbReference type="Proteomes" id="UP000647241">
    <property type="component" value="Unassembled WGS sequence"/>
</dbReference>
<reference evidence="2" key="1">
    <citation type="journal article" date="2014" name="Int. J. Syst. Evol. Microbiol.">
        <title>Complete genome sequence of Corynebacterium casei LMG S-19264T (=DSM 44701T), isolated from a smear-ripened cheese.</title>
        <authorList>
            <consortium name="US DOE Joint Genome Institute (JGI-PGF)"/>
            <person name="Walter F."/>
            <person name="Albersmeier A."/>
            <person name="Kalinowski J."/>
            <person name="Ruckert C."/>
        </authorList>
    </citation>
    <scope>NUCLEOTIDE SEQUENCE</scope>
    <source>
        <strain evidence="2">CGMCC 1.12997</strain>
    </source>
</reference>